<sequence length="74" mass="8053">MLEKQAKRLGVSFDAEKAIQNGISLEKAKQIVLDTAISKSASLQISPYVSQREGNNKATVHAKWAAAWKSIIGK</sequence>
<accession>A0A0M3T2H8</accession>
<protein>
    <submittedName>
        <fullName evidence="1">Uncharacterized protein</fullName>
    </submittedName>
</protein>
<dbReference type="AlphaFoldDB" id="A0A0M3T2H8"/>
<dbReference type="RefSeq" id="WP_236824006.1">
    <property type="nucleotide sequence ID" value="NZ_CP010401.1"/>
</dbReference>
<dbReference type="EMBL" id="CP010401">
    <property type="protein sequence ID" value="ALE02871.1"/>
    <property type="molecule type" value="Genomic_DNA"/>
</dbReference>
<dbReference type="STRING" id="1318743.PU02_0057"/>
<gene>
    <name evidence="1" type="ORF">PU02_0057</name>
</gene>
<evidence type="ECO:0000313" key="2">
    <source>
        <dbReference type="Proteomes" id="UP000057213"/>
    </source>
</evidence>
<dbReference type="KEGG" id="banc:PU02_0057"/>
<evidence type="ECO:0000313" key="1">
    <source>
        <dbReference type="EMBL" id="ALE02871.1"/>
    </source>
</evidence>
<proteinExistence type="predicted"/>
<reference evidence="1 2" key="1">
    <citation type="journal article" date="2015" name="Genome Announc.">
        <title>Complete Genome Sequence of Bartonella ancashensis Strain 20.00, Isolated from the Blood of a Patient with Verruga Peruana.</title>
        <authorList>
            <person name="Hang J."/>
            <person name="Mullins K.E."/>
            <person name="Clifford R.J."/>
            <person name="Onmus-Leone F."/>
            <person name="Yang Y."/>
            <person name="Jiang J."/>
            <person name="Leguia M."/>
            <person name="Kasper M.R."/>
            <person name="Maguina C."/>
            <person name="Lesho E.P."/>
            <person name="Jarman R.G."/>
            <person name="Richards A.L."/>
            <person name="Blazes D."/>
        </authorList>
    </citation>
    <scope>NUCLEOTIDE SEQUENCE [LARGE SCALE GENOMIC DNA]</scope>
    <source>
        <strain evidence="1 2">20.00</strain>
    </source>
</reference>
<dbReference type="PATRIC" id="fig|1318743.3.peg.59"/>
<keyword evidence="2" id="KW-1185">Reference proteome</keyword>
<name>A0A0M3T2H8_9HYPH</name>
<dbReference type="Proteomes" id="UP000057213">
    <property type="component" value="Chromosome"/>
</dbReference>
<organism evidence="1 2">
    <name type="scientific">Bartonella ancashensis</name>
    <dbReference type="NCBI Taxonomy" id="1318743"/>
    <lineage>
        <taxon>Bacteria</taxon>
        <taxon>Pseudomonadati</taxon>
        <taxon>Pseudomonadota</taxon>
        <taxon>Alphaproteobacteria</taxon>
        <taxon>Hyphomicrobiales</taxon>
        <taxon>Bartonellaceae</taxon>
        <taxon>Bartonella</taxon>
    </lineage>
</organism>